<dbReference type="GO" id="GO:0005524">
    <property type="term" value="F:ATP binding"/>
    <property type="evidence" value="ECO:0007669"/>
    <property type="project" value="UniProtKB-KW"/>
</dbReference>
<dbReference type="AlphaFoldDB" id="A0A3P3E0J2"/>
<keyword evidence="3" id="KW-0547">Nucleotide-binding</keyword>
<keyword evidence="1" id="KW-0723">Serine/threonine-protein kinase</keyword>
<dbReference type="InterPro" id="IPR036890">
    <property type="entry name" value="HATPase_C_sf"/>
</dbReference>
<dbReference type="Pfam" id="PF13581">
    <property type="entry name" value="HATPase_c_2"/>
    <property type="match status" value="1"/>
</dbReference>
<keyword evidence="4" id="KW-1185">Reference proteome</keyword>
<dbReference type="Proteomes" id="UP000282125">
    <property type="component" value="Unassembled WGS sequence"/>
</dbReference>
<evidence type="ECO:0000313" key="4">
    <source>
        <dbReference type="Proteomes" id="UP000282125"/>
    </source>
</evidence>
<dbReference type="PANTHER" id="PTHR35526:SF3">
    <property type="entry name" value="ANTI-SIGMA-F FACTOR RSBW"/>
    <property type="match status" value="1"/>
</dbReference>
<evidence type="ECO:0000313" key="3">
    <source>
        <dbReference type="EMBL" id="RRH78548.1"/>
    </source>
</evidence>
<dbReference type="OrthoDB" id="9792240at2"/>
<organism evidence="3 4">
    <name type="scientific">Falsigemmobacter faecalis</name>
    <dbReference type="NCBI Taxonomy" id="2488730"/>
    <lineage>
        <taxon>Bacteria</taxon>
        <taxon>Pseudomonadati</taxon>
        <taxon>Pseudomonadota</taxon>
        <taxon>Alphaproteobacteria</taxon>
        <taxon>Rhodobacterales</taxon>
        <taxon>Paracoccaceae</taxon>
        <taxon>Falsigemmobacter</taxon>
    </lineage>
</organism>
<dbReference type="InterPro" id="IPR050267">
    <property type="entry name" value="Anti-sigma-factor_SerPK"/>
</dbReference>
<evidence type="ECO:0000256" key="1">
    <source>
        <dbReference type="ARBA" id="ARBA00022527"/>
    </source>
</evidence>
<accession>A0A3P3E0J2</accession>
<dbReference type="PANTHER" id="PTHR35526">
    <property type="entry name" value="ANTI-SIGMA-F FACTOR RSBW-RELATED"/>
    <property type="match status" value="1"/>
</dbReference>
<proteinExistence type="predicted"/>
<dbReference type="RefSeq" id="WP_124963125.1">
    <property type="nucleotide sequence ID" value="NZ_RRAZ01000001.1"/>
</dbReference>
<dbReference type="CDD" id="cd16936">
    <property type="entry name" value="HATPase_RsbW-like"/>
    <property type="match status" value="1"/>
</dbReference>
<dbReference type="InterPro" id="IPR003594">
    <property type="entry name" value="HATPase_dom"/>
</dbReference>
<keyword evidence="1" id="KW-0808">Transferase</keyword>
<comment type="caution">
    <text evidence="3">The sequence shown here is derived from an EMBL/GenBank/DDBJ whole genome shotgun (WGS) entry which is preliminary data.</text>
</comment>
<dbReference type="SUPFAM" id="SSF55874">
    <property type="entry name" value="ATPase domain of HSP90 chaperone/DNA topoisomerase II/histidine kinase"/>
    <property type="match status" value="1"/>
</dbReference>
<sequence>MATDPVPEFQGLRRVITADPFEVRRTLQELPGTIAGVALHEDLRVALEIVLAEVLNNIVEHGYNGQGGDIELSVLPIDCGVMCLVTDKGRPLPDGRLPEGRLPDLPDTTAGLDGLPEGGFGWHMIRALASDIRFDRVRGANQLRFCLRPEAAA</sequence>
<gene>
    <name evidence="3" type="ORF">EG244_00935</name>
</gene>
<feature type="domain" description="Histidine kinase/HSP90-like ATPase" evidence="2">
    <location>
        <begin position="17"/>
        <end position="146"/>
    </location>
</feature>
<dbReference type="EMBL" id="RRAZ01000001">
    <property type="protein sequence ID" value="RRH78548.1"/>
    <property type="molecule type" value="Genomic_DNA"/>
</dbReference>
<dbReference type="Gene3D" id="3.30.565.10">
    <property type="entry name" value="Histidine kinase-like ATPase, C-terminal domain"/>
    <property type="match status" value="1"/>
</dbReference>
<name>A0A3P3E0J2_9RHOB</name>
<keyword evidence="1" id="KW-0418">Kinase</keyword>
<keyword evidence="3" id="KW-0067">ATP-binding</keyword>
<reference evidence="3 4" key="1">
    <citation type="submission" date="2018-11" db="EMBL/GenBank/DDBJ databases">
        <title>Gemmobacter sp. nov., YIM 102744-1 draft genome.</title>
        <authorList>
            <person name="Li G."/>
            <person name="Jiang Y."/>
        </authorList>
    </citation>
    <scope>NUCLEOTIDE SEQUENCE [LARGE SCALE GENOMIC DNA]</scope>
    <source>
        <strain evidence="3 4">YIM 102744-1</strain>
    </source>
</reference>
<protein>
    <submittedName>
        <fullName evidence="3">ATP-binding protein</fullName>
    </submittedName>
</protein>
<evidence type="ECO:0000259" key="2">
    <source>
        <dbReference type="Pfam" id="PF13581"/>
    </source>
</evidence>
<dbReference type="GO" id="GO:0004674">
    <property type="term" value="F:protein serine/threonine kinase activity"/>
    <property type="evidence" value="ECO:0007669"/>
    <property type="project" value="UniProtKB-KW"/>
</dbReference>